<dbReference type="Pfam" id="PF00975">
    <property type="entry name" value="Thioesterase"/>
    <property type="match status" value="1"/>
</dbReference>
<proteinExistence type="predicted"/>
<sequence length="290" mass="32380">MIAEEIFMNLPETLSSTVVELNDSSARRIVFCMHPAGGGVGYYEGLATALEPYAKLYALEEPFIYGDFAYRSLPELAEYHVDVIRSIQPEGPYTIFGYCSGGVIAYEVACQLQLGGAQVDSVSMFGSSLVSGFDSAERERATFLRDYIAARYGIELSGVNWERMETLSFREVADAIVDSLRLQGVVEAGNDLDWIGKCIEAMCLMRQATRKYRAPCSNLDVNLYQWHYVDPEAAEQIKPWCDWNTLTEGKLTVITPPERDGASVDIMYPPYLEQTARRVMQFTFGLGQAA</sequence>
<evidence type="ECO:0000259" key="1">
    <source>
        <dbReference type="Pfam" id="PF00975"/>
    </source>
</evidence>
<dbReference type="InterPro" id="IPR001031">
    <property type="entry name" value="Thioesterase"/>
</dbReference>
<feature type="domain" description="Thioesterase" evidence="1">
    <location>
        <begin position="29"/>
        <end position="142"/>
    </location>
</feature>
<dbReference type="RefSeq" id="WP_100461230.1">
    <property type="nucleotide sequence ID" value="NZ_CP040438.1"/>
</dbReference>
<reference evidence="2" key="1">
    <citation type="submission" date="2020-11" db="EMBL/GenBank/DDBJ databases">
        <title>Enhanced detection system for hospital associated transmission using whole genome sequencing surveillance.</title>
        <authorList>
            <person name="Harrison L.H."/>
            <person name="Van Tyne D."/>
            <person name="Marsh J.W."/>
            <person name="Griffith M.P."/>
            <person name="Snyder D.J."/>
            <person name="Cooper V.S."/>
            <person name="Mustapha M."/>
        </authorList>
    </citation>
    <scope>NUCLEOTIDE SEQUENCE</scope>
    <source>
        <strain evidence="2">STEN00091</strain>
    </source>
</reference>
<dbReference type="Gene3D" id="3.40.50.1820">
    <property type="entry name" value="alpha/beta hydrolase"/>
    <property type="match status" value="1"/>
</dbReference>
<dbReference type="InterPro" id="IPR029058">
    <property type="entry name" value="AB_hydrolase_fold"/>
</dbReference>
<comment type="caution">
    <text evidence="2">The sequence shown here is derived from an EMBL/GenBank/DDBJ whole genome shotgun (WGS) entry which is preliminary data.</text>
</comment>
<evidence type="ECO:0000313" key="3">
    <source>
        <dbReference type="Proteomes" id="UP000625930"/>
    </source>
</evidence>
<protein>
    <recommendedName>
        <fullName evidence="1">Thioesterase domain-containing protein</fullName>
    </recommendedName>
</protein>
<evidence type="ECO:0000313" key="2">
    <source>
        <dbReference type="EMBL" id="MBH1652550.1"/>
    </source>
</evidence>
<dbReference type="Proteomes" id="UP000625930">
    <property type="component" value="Unassembled WGS sequence"/>
</dbReference>
<organism evidence="2 3">
    <name type="scientific">Stenotrophomonas maltophilia</name>
    <name type="common">Pseudomonas maltophilia</name>
    <name type="synonym">Xanthomonas maltophilia</name>
    <dbReference type="NCBI Taxonomy" id="40324"/>
    <lineage>
        <taxon>Bacteria</taxon>
        <taxon>Pseudomonadati</taxon>
        <taxon>Pseudomonadota</taxon>
        <taxon>Gammaproteobacteria</taxon>
        <taxon>Lysobacterales</taxon>
        <taxon>Lysobacteraceae</taxon>
        <taxon>Stenotrophomonas</taxon>
        <taxon>Stenotrophomonas maltophilia group</taxon>
    </lineage>
</organism>
<dbReference type="SUPFAM" id="SSF53474">
    <property type="entry name" value="alpha/beta-Hydrolases"/>
    <property type="match status" value="1"/>
</dbReference>
<accession>A0A2J0TUX9</accession>
<dbReference type="AlphaFoldDB" id="A0A2J0TUX9"/>
<dbReference type="EMBL" id="JADUNP010000017">
    <property type="protein sequence ID" value="MBH1652550.1"/>
    <property type="molecule type" value="Genomic_DNA"/>
</dbReference>
<name>A0A2J0TUX9_STEMA</name>
<gene>
    <name evidence="2" type="ORF">I5U67_10245</name>
</gene>